<reference evidence="1 2" key="1">
    <citation type="journal article" date="2019" name="Int. J. Syst. Evol. Microbiol.">
        <title>The Global Catalogue of Microorganisms (GCM) 10K type strain sequencing project: providing services to taxonomists for standard genome sequencing and annotation.</title>
        <authorList>
            <consortium name="The Broad Institute Genomics Platform"/>
            <consortium name="The Broad Institute Genome Sequencing Center for Infectious Disease"/>
            <person name="Wu L."/>
            <person name="Ma J."/>
        </authorList>
    </citation>
    <scope>NUCLEOTIDE SEQUENCE [LARGE SCALE GENOMIC DNA]</scope>
    <source>
        <strain evidence="1 2">JCM 17504</strain>
    </source>
</reference>
<organism evidence="1 2">
    <name type="scientific">Haladaptatus pallidirubidus</name>
    <dbReference type="NCBI Taxonomy" id="1008152"/>
    <lineage>
        <taxon>Archaea</taxon>
        <taxon>Methanobacteriati</taxon>
        <taxon>Methanobacteriota</taxon>
        <taxon>Stenosarchaea group</taxon>
        <taxon>Halobacteria</taxon>
        <taxon>Halobacteriales</taxon>
        <taxon>Haladaptataceae</taxon>
        <taxon>Haladaptatus</taxon>
    </lineage>
</organism>
<dbReference type="AlphaFoldDB" id="A0AAV3UIZ3"/>
<keyword evidence="2" id="KW-1185">Reference proteome</keyword>
<dbReference type="EMBL" id="BAABKX010000013">
    <property type="protein sequence ID" value="GAA5052651.1"/>
    <property type="molecule type" value="Genomic_DNA"/>
</dbReference>
<name>A0AAV3UIZ3_9EURY</name>
<accession>A0AAV3UIZ3</accession>
<dbReference type="Proteomes" id="UP001501729">
    <property type="component" value="Unassembled WGS sequence"/>
</dbReference>
<gene>
    <name evidence="1" type="ORF">GCM10025751_28990</name>
</gene>
<evidence type="ECO:0000313" key="2">
    <source>
        <dbReference type="Proteomes" id="UP001501729"/>
    </source>
</evidence>
<proteinExistence type="predicted"/>
<comment type="caution">
    <text evidence="1">The sequence shown here is derived from an EMBL/GenBank/DDBJ whole genome shotgun (WGS) entry which is preliminary data.</text>
</comment>
<sequence>MGFRVVLNLCPTVRDEGVVCRRLQEWCSNRNANPMFARTVVAGIRRALTGDGNPIANSDEIFMISWFCVTGITNEDTPRCE</sequence>
<protein>
    <submittedName>
        <fullName evidence="1">Uncharacterized protein</fullName>
    </submittedName>
</protein>
<evidence type="ECO:0000313" key="1">
    <source>
        <dbReference type="EMBL" id="GAA5052651.1"/>
    </source>
</evidence>